<dbReference type="Proteomes" id="UP000007887">
    <property type="component" value="Chromosome"/>
</dbReference>
<protein>
    <recommendedName>
        <fullName evidence="1">DUF1653 domain-containing protein</fullName>
    </recommendedName>
</protein>
<organism evidence="2 3">
    <name type="scientific">Selenomonas ruminantium subsp. lactilytica (strain NBRC 103574 / TAM6421)</name>
    <dbReference type="NCBI Taxonomy" id="927704"/>
    <lineage>
        <taxon>Bacteria</taxon>
        <taxon>Bacillati</taxon>
        <taxon>Bacillota</taxon>
        <taxon>Negativicutes</taxon>
        <taxon>Selenomonadales</taxon>
        <taxon>Selenomonadaceae</taxon>
        <taxon>Selenomonas</taxon>
    </lineage>
</organism>
<accession>I0GQT7</accession>
<dbReference type="eggNOG" id="COG4728">
    <property type="taxonomic scope" value="Bacteria"/>
</dbReference>
<dbReference type="AlphaFoldDB" id="I0GQT7"/>
<evidence type="ECO:0000259" key="1">
    <source>
        <dbReference type="Pfam" id="PF07866"/>
    </source>
</evidence>
<evidence type="ECO:0000313" key="3">
    <source>
        <dbReference type="Proteomes" id="UP000007887"/>
    </source>
</evidence>
<dbReference type="InterPro" id="IPR037135">
    <property type="entry name" value="DUF1653-like_dom_sf"/>
</dbReference>
<dbReference type="Pfam" id="PF07866">
    <property type="entry name" value="DUF1653"/>
    <property type="match status" value="1"/>
</dbReference>
<dbReference type="OrthoDB" id="371169at2"/>
<evidence type="ECO:0000313" key="2">
    <source>
        <dbReference type="EMBL" id="BAL83124.1"/>
    </source>
</evidence>
<dbReference type="HOGENOM" id="CLU_097488_3_0_9"/>
<dbReference type="PATRIC" id="fig|927704.6.peg.1464"/>
<dbReference type="InterPro" id="IPR023387">
    <property type="entry name" value="DUF1653-like_dom"/>
</dbReference>
<reference evidence="2 3" key="1">
    <citation type="submission" date="2011-10" db="EMBL/GenBank/DDBJ databases">
        <title>Whole genome sequence of Selenomonas ruminantium subsp. lactilytica TAM6421.</title>
        <authorList>
            <person name="Oguchi A."/>
            <person name="Ankai A."/>
            <person name="Kaneko J."/>
            <person name="Yamada-Narita S."/>
            <person name="Fukui S."/>
            <person name="Takahashi M."/>
            <person name="Onodera T."/>
            <person name="Kojima S."/>
            <person name="Fushimi T."/>
            <person name="Abe N."/>
            <person name="Kamio Y."/>
            <person name="Yamazaki S."/>
            <person name="Fujita N."/>
        </authorList>
    </citation>
    <scope>NUCLEOTIDE SEQUENCE [LARGE SCALE GENOMIC DNA]</scope>
    <source>
        <strain evidence="3">NBRC 103574 / TAM6421</strain>
    </source>
</reference>
<name>I0GQT7_SELRL</name>
<dbReference type="RefSeq" id="WP_014424561.1">
    <property type="nucleotide sequence ID" value="NC_017068.1"/>
</dbReference>
<feature type="domain" description="DUF1653" evidence="1">
    <location>
        <begin position="28"/>
        <end position="92"/>
    </location>
</feature>
<proteinExistence type="predicted"/>
<sequence length="103" mass="12503">MKETKEVQEQRELLSSKYRREIPMAEEIWHHFKDNEYKIIACPVIHTETREIYCVYQALYGSYGVYCRPMDMFMSEVDHEKYPKAGQKYRFENKEIGKMHKEG</sequence>
<dbReference type="Gene3D" id="2.30.30.320">
    <property type="entry name" value="DUF1653-like domain"/>
    <property type="match status" value="1"/>
</dbReference>
<gene>
    <name evidence="2" type="ordered locus">SELR_14160</name>
</gene>
<dbReference type="EMBL" id="AP012292">
    <property type="protein sequence ID" value="BAL83124.1"/>
    <property type="molecule type" value="Genomic_DNA"/>
</dbReference>
<dbReference type="KEGG" id="sri:SELR_14160"/>